<reference evidence="4" key="1">
    <citation type="submission" date="2023-07" db="EMBL/GenBank/DDBJ databases">
        <title>30 novel species of actinomycetes from the DSMZ collection.</title>
        <authorList>
            <person name="Nouioui I."/>
        </authorList>
    </citation>
    <scope>NUCLEOTIDE SEQUENCE [LARGE SCALE GENOMIC DNA]</scope>
    <source>
        <strain evidence="4">DSM 45055</strain>
    </source>
</reference>
<dbReference type="SUPFAM" id="SSF51905">
    <property type="entry name" value="FAD/NAD(P)-binding domain"/>
    <property type="match status" value="1"/>
</dbReference>
<evidence type="ECO:0000259" key="2">
    <source>
        <dbReference type="Pfam" id="PF01494"/>
    </source>
</evidence>
<protein>
    <submittedName>
        <fullName evidence="3">FAD-dependent monooxygenase</fullName>
    </submittedName>
</protein>
<organism evidence="3 4">
    <name type="scientific">Streptomonospora wellingtoniae</name>
    <dbReference type="NCBI Taxonomy" id="3075544"/>
    <lineage>
        <taxon>Bacteria</taxon>
        <taxon>Bacillati</taxon>
        <taxon>Actinomycetota</taxon>
        <taxon>Actinomycetes</taxon>
        <taxon>Streptosporangiales</taxon>
        <taxon>Nocardiopsidaceae</taxon>
        <taxon>Streptomonospora</taxon>
    </lineage>
</organism>
<dbReference type="Gene3D" id="3.50.50.60">
    <property type="entry name" value="FAD/NAD(P)-binding domain"/>
    <property type="match status" value="1"/>
</dbReference>
<name>A0ABU2KYQ2_9ACTN</name>
<sequence length="132" mass="13515">MPPTENTTVAVAGGGPAGIMLGLLLARAGVDVTVQQLVLEGLDRLPAGGVVAALGDDERASEPRRSCSYREGKRFLFAIATRSTERTCRGATRCAVSAAEHRGRGLVRRTRGGTAMATTTHPAASGDAGLAA</sequence>
<dbReference type="Proteomes" id="UP001183226">
    <property type="component" value="Unassembled WGS sequence"/>
</dbReference>
<dbReference type="InterPro" id="IPR002938">
    <property type="entry name" value="FAD-bd"/>
</dbReference>
<keyword evidence="3" id="KW-0560">Oxidoreductase</keyword>
<evidence type="ECO:0000313" key="3">
    <source>
        <dbReference type="EMBL" id="MDT0304395.1"/>
    </source>
</evidence>
<dbReference type="InterPro" id="IPR036188">
    <property type="entry name" value="FAD/NAD-bd_sf"/>
</dbReference>
<keyword evidence="4" id="KW-1185">Reference proteome</keyword>
<dbReference type="GO" id="GO:0004497">
    <property type="term" value="F:monooxygenase activity"/>
    <property type="evidence" value="ECO:0007669"/>
    <property type="project" value="UniProtKB-KW"/>
</dbReference>
<dbReference type="EMBL" id="JAVREK010000024">
    <property type="protein sequence ID" value="MDT0304395.1"/>
    <property type="molecule type" value="Genomic_DNA"/>
</dbReference>
<gene>
    <name evidence="3" type="ORF">RM446_19935</name>
</gene>
<keyword evidence="3" id="KW-0503">Monooxygenase</keyword>
<feature type="domain" description="FAD-binding" evidence="2">
    <location>
        <begin position="7"/>
        <end position="34"/>
    </location>
</feature>
<feature type="region of interest" description="Disordered" evidence="1">
    <location>
        <begin position="110"/>
        <end position="132"/>
    </location>
</feature>
<evidence type="ECO:0000256" key="1">
    <source>
        <dbReference type="SAM" id="MobiDB-lite"/>
    </source>
</evidence>
<accession>A0ABU2KYQ2</accession>
<dbReference type="RefSeq" id="WP_311546889.1">
    <property type="nucleotide sequence ID" value="NZ_JAVREK010000024.1"/>
</dbReference>
<dbReference type="Pfam" id="PF01494">
    <property type="entry name" value="FAD_binding_3"/>
    <property type="match status" value="1"/>
</dbReference>
<comment type="caution">
    <text evidence="3">The sequence shown here is derived from an EMBL/GenBank/DDBJ whole genome shotgun (WGS) entry which is preliminary data.</text>
</comment>
<proteinExistence type="predicted"/>
<evidence type="ECO:0000313" key="4">
    <source>
        <dbReference type="Proteomes" id="UP001183226"/>
    </source>
</evidence>